<dbReference type="Pfam" id="PF13686">
    <property type="entry name" value="DrsE_2"/>
    <property type="match status" value="1"/>
</dbReference>
<dbReference type="InterPro" id="IPR032836">
    <property type="entry name" value="DsrE2-like"/>
</dbReference>
<proteinExistence type="predicted"/>
<dbReference type="InterPro" id="IPR027396">
    <property type="entry name" value="DsrEFH-like"/>
</dbReference>
<reference evidence="1" key="1">
    <citation type="submission" date="2022-05" db="EMBL/GenBank/DDBJ databases">
        <title>Expanded diversity of anoxic marine methylotrophy in a Black Sea sulfate reducing microorganism.</title>
        <authorList>
            <person name="Fischer P.Q."/>
            <person name="Stams A.J.M."/>
            <person name="Villanueva L."/>
            <person name="Sousa D.Z."/>
        </authorList>
    </citation>
    <scope>NUCLEOTIDE SEQUENCE</scope>
    <source>
        <strain evidence="1">P130</strain>
    </source>
</reference>
<comment type="caution">
    <text evidence="1">The sequence shown here is derived from an EMBL/GenBank/DDBJ whole genome shotgun (WGS) entry which is preliminary data.</text>
</comment>
<name>A0ABT8QNC4_9FIRM</name>
<organism evidence="1 2">
    <name type="scientific">Desulfosporosinus nitroreducens</name>
    <dbReference type="NCBI Taxonomy" id="2018668"/>
    <lineage>
        <taxon>Bacteria</taxon>
        <taxon>Bacillati</taxon>
        <taxon>Bacillota</taxon>
        <taxon>Clostridia</taxon>
        <taxon>Eubacteriales</taxon>
        <taxon>Desulfitobacteriaceae</taxon>
        <taxon>Desulfosporosinus</taxon>
    </lineage>
</organism>
<protein>
    <submittedName>
        <fullName evidence="1">DsrE/DsrF/DrsH-like family protein</fullName>
    </submittedName>
</protein>
<dbReference type="Gene3D" id="3.40.1260.10">
    <property type="entry name" value="DsrEFH-like"/>
    <property type="match status" value="1"/>
</dbReference>
<dbReference type="Proteomes" id="UP001176021">
    <property type="component" value="Unassembled WGS sequence"/>
</dbReference>
<evidence type="ECO:0000313" key="1">
    <source>
        <dbReference type="EMBL" id="MDO0822119.1"/>
    </source>
</evidence>
<dbReference type="EMBL" id="JAMJEV010000003">
    <property type="protein sequence ID" value="MDO0822119.1"/>
    <property type="molecule type" value="Genomic_DNA"/>
</dbReference>
<sequence>MSMDVMGLKQKELIDGVKIVGISYYLGKAEEANVNLCI</sequence>
<accession>A0ABT8QNC4</accession>
<dbReference type="RefSeq" id="WP_252473418.1">
    <property type="nucleotide sequence ID" value="NZ_JAMHFY010000037.1"/>
</dbReference>
<gene>
    <name evidence="1" type="ORF">M8H41_04520</name>
</gene>
<evidence type="ECO:0000313" key="2">
    <source>
        <dbReference type="Proteomes" id="UP001176021"/>
    </source>
</evidence>
<keyword evidence="2" id="KW-1185">Reference proteome</keyword>